<keyword evidence="2" id="KW-1185">Reference proteome</keyword>
<reference evidence="2" key="1">
    <citation type="journal article" date="2019" name="Int. J. Syst. Evol. Microbiol.">
        <title>The Global Catalogue of Microorganisms (GCM) 10K type strain sequencing project: providing services to taxonomists for standard genome sequencing and annotation.</title>
        <authorList>
            <consortium name="The Broad Institute Genomics Platform"/>
            <consortium name="The Broad Institute Genome Sequencing Center for Infectious Disease"/>
            <person name="Wu L."/>
            <person name="Ma J."/>
        </authorList>
    </citation>
    <scope>NUCLEOTIDE SEQUENCE [LARGE SCALE GENOMIC DNA]</scope>
    <source>
        <strain evidence="2">PJ61</strain>
    </source>
</reference>
<dbReference type="EMBL" id="JBHSDQ010000001">
    <property type="protein sequence ID" value="MFC4395223.1"/>
    <property type="molecule type" value="Genomic_DNA"/>
</dbReference>
<dbReference type="Proteomes" id="UP001595778">
    <property type="component" value="Unassembled WGS sequence"/>
</dbReference>
<evidence type="ECO:0000313" key="2">
    <source>
        <dbReference type="Proteomes" id="UP001595778"/>
    </source>
</evidence>
<gene>
    <name evidence="1" type="ORF">ACFO0G_03900</name>
</gene>
<proteinExistence type="predicted"/>
<dbReference type="RefSeq" id="WP_376976497.1">
    <property type="nucleotide sequence ID" value="NZ_JBHSDQ010000001.1"/>
</dbReference>
<protein>
    <submittedName>
        <fullName evidence="1">Uncharacterized protein</fullName>
    </submittedName>
</protein>
<comment type="caution">
    <text evidence="1">The sequence shown here is derived from an EMBL/GenBank/DDBJ whole genome shotgun (WGS) entry which is preliminary data.</text>
</comment>
<name>A0ABV8WIB1_9MICC</name>
<sequence>METETILALELQPAPTIHLIALLNPPDLQQAFTAHPALPDESGSEYAERTA</sequence>
<evidence type="ECO:0000313" key="1">
    <source>
        <dbReference type="EMBL" id="MFC4395223.1"/>
    </source>
</evidence>
<organism evidence="1 2">
    <name type="scientific">Arthrobacter sedimenti</name>
    <dbReference type="NCBI Taxonomy" id="2694931"/>
    <lineage>
        <taxon>Bacteria</taxon>
        <taxon>Bacillati</taxon>
        <taxon>Actinomycetota</taxon>
        <taxon>Actinomycetes</taxon>
        <taxon>Micrococcales</taxon>
        <taxon>Micrococcaceae</taxon>
        <taxon>Arthrobacter</taxon>
    </lineage>
</organism>
<accession>A0ABV8WIB1</accession>